<dbReference type="AlphaFoldDB" id="A0A1I2F7I4"/>
<dbReference type="Gene3D" id="3.40.50.200">
    <property type="entry name" value="Peptidase S8/S53 domain"/>
    <property type="match status" value="1"/>
</dbReference>
<reference evidence="11" key="1">
    <citation type="submission" date="2016-10" db="EMBL/GenBank/DDBJ databases">
        <authorList>
            <person name="Varghese N."/>
            <person name="Submissions S."/>
        </authorList>
    </citation>
    <scope>NUCLEOTIDE SEQUENCE [LARGE SCALE GENOMIC DNA]</scope>
    <source>
        <strain evidence="11">ATCC 25963</strain>
    </source>
</reference>
<dbReference type="InterPro" id="IPR015366">
    <property type="entry name" value="S53_propep"/>
</dbReference>
<evidence type="ECO:0000256" key="5">
    <source>
        <dbReference type="ARBA" id="ARBA00022825"/>
    </source>
</evidence>
<feature type="region of interest" description="Disordered" evidence="8">
    <location>
        <begin position="35"/>
        <end position="114"/>
    </location>
</feature>
<dbReference type="CDD" id="cd11377">
    <property type="entry name" value="Pro-peptidase_S53"/>
    <property type="match status" value="1"/>
</dbReference>
<dbReference type="Pfam" id="PF00082">
    <property type="entry name" value="Peptidase_S8"/>
    <property type="match status" value="1"/>
</dbReference>
<dbReference type="STRING" id="54.SAMN02745121_06499"/>
<feature type="domain" description="Peptidase S53" evidence="9">
    <location>
        <begin position="286"/>
        <end position="609"/>
    </location>
</feature>
<evidence type="ECO:0000313" key="10">
    <source>
        <dbReference type="EMBL" id="SFF01095.1"/>
    </source>
</evidence>
<dbReference type="InterPro" id="IPR023828">
    <property type="entry name" value="Peptidase_S8_Ser-AS"/>
</dbReference>
<dbReference type="CDD" id="cd04056">
    <property type="entry name" value="Peptidases_S53"/>
    <property type="match status" value="1"/>
</dbReference>
<evidence type="ECO:0000256" key="1">
    <source>
        <dbReference type="ARBA" id="ARBA00001913"/>
    </source>
</evidence>
<keyword evidence="3" id="KW-0479">Metal-binding</keyword>
<dbReference type="Pfam" id="PF09286">
    <property type="entry name" value="Pro-kuma_activ"/>
    <property type="match status" value="1"/>
</dbReference>
<dbReference type="PANTHER" id="PTHR14218:SF15">
    <property type="entry name" value="TRIPEPTIDYL-PEPTIDASE 1"/>
    <property type="match status" value="1"/>
</dbReference>
<dbReference type="InterPro" id="IPR000209">
    <property type="entry name" value="Peptidase_S8/S53_dom"/>
</dbReference>
<evidence type="ECO:0000256" key="3">
    <source>
        <dbReference type="ARBA" id="ARBA00022723"/>
    </source>
</evidence>
<proteinExistence type="predicted"/>
<dbReference type="SUPFAM" id="SSF54897">
    <property type="entry name" value="Protease propeptides/inhibitors"/>
    <property type="match status" value="1"/>
</dbReference>
<evidence type="ECO:0000256" key="4">
    <source>
        <dbReference type="ARBA" id="ARBA00022801"/>
    </source>
</evidence>
<dbReference type="SMART" id="SM00944">
    <property type="entry name" value="Pro-kuma_activ"/>
    <property type="match status" value="1"/>
</dbReference>
<keyword evidence="5" id="KW-0720">Serine protease</keyword>
<dbReference type="PROSITE" id="PS00138">
    <property type="entry name" value="SUBTILASE_SER"/>
    <property type="match status" value="1"/>
</dbReference>
<accession>A0A1I2F7I4</accession>
<dbReference type="InterPro" id="IPR050819">
    <property type="entry name" value="Tripeptidyl-peptidase_I"/>
</dbReference>
<feature type="compositionally biased region" description="Low complexity" evidence="8">
    <location>
        <begin position="46"/>
        <end position="62"/>
    </location>
</feature>
<keyword evidence="7" id="KW-0865">Zymogen</keyword>
<evidence type="ECO:0000256" key="2">
    <source>
        <dbReference type="ARBA" id="ARBA00022670"/>
    </source>
</evidence>
<keyword evidence="4" id="KW-0378">Hydrolase</keyword>
<dbReference type="GO" id="GO:0008240">
    <property type="term" value="F:tripeptidyl-peptidase activity"/>
    <property type="evidence" value="ECO:0007669"/>
    <property type="project" value="TreeGrafter"/>
</dbReference>
<keyword evidence="11" id="KW-1185">Reference proteome</keyword>
<protein>
    <submittedName>
        <fullName evidence="10">Kumamolisin</fullName>
    </submittedName>
</protein>
<dbReference type="PROSITE" id="PS51695">
    <property type="entry name" value="SEDOLISIN"/>
    <property type="match status" value="1"/>
</dbReference>
<comment type="cofactor">
    <cofactor evidence="1">
        <name>Ca(2+)</name>
        <dbReference type="ChEBI" id="CHEBI:29108"/>
    </cofactor>
</comment>
<evidence type="ECO:0000256" key="7">
    <source>
        <dbReference type="ARBA" id="ARBA00023145"/>
    </source>
</evidence>
<sequence>MPSSVGSTVAYTRRIASWATLLAVVGGCPNDDTGIGSATDGGSGTGDTAAPATDTTALPTTTHSGVSGSMGDDPTGWQTTGTTDPVGPCGADPLCGIPPEEHEPTPKPDGLPSPLPGVYDDQGPAPLDNGFRSLMGFPNRQRALLEERVARIYDPDSPEFRKYLSVDEWMADHAPLGADVELVKAWLKSRNFTINFEAKNRLLIHFSGTVKDFNEAFATELHICMRKNPLHSGDPFPVYCTLDSFTLPKFVAERTNGLAAADLPAETGTLVKEVGEVHEDYPGDQAYGPPAFFGAYNMIPLFEQGYTGQGSAVGVVGAGTYHSIDLQIFWKSFGIERALPTRVNLMEPVFERVTETVLDTQWSTSLAPGADAYVYEGPDARNTALLFAWNEAIGDNKVDVLSTSFAHREDSEAKTLRHQYDESALMGAALGMTLLSASGDSANPDTPCSSPYVTCVGGTNLVASVDGEIESETAWSQSGSGQSKSFALPYWQMADVDSKTRSMCDLALSSSPENPMWMRRWTNWEHYGGTSFASPAFAGMVAVINSYRKAHGKPRVGYLNPIIYLHGPTRATFRDITEGATKYWPAGVGWDYPTGLGAPDVAALAEVIP</sequence>
<dbReference type="Proteomes" id="UP000199400">
    <property type="component" value="Unassembled WGS sequence"/>
</dbReference>
<evidence type="ECO:0000256" key="8">
    <source>
        <dbReference type="SAM" id="MobiDB-lite"/>
    </source>
</evidence>
<dbReference type="GO" id="GO:0006508">
    <property type="term" value="P:proteolysis"/>
    <property type="evidence" value="ECO:0007669"/>
    <property type="project" value="UniProtKB-KW"/>
</dbReference>
<dbReference type="OrthoDB" id="5481934at2"/>
<evidence type="ECO:0000256" key="6">
    <source>
        <dbReference type="ARBA" id="ARBA00022837"/>
    </source>
</evidence>
<keyword evidence="6" id="KW-0106">Calcium</keyword>
<gene>
    <name evidence="10" type="ORF">SAMN02745121_06499</name>
</gene>
<name>A0A1I2F7I4_9BACT</name>
<dbReference type="GO" id="GO:0004252">
    <property type="term" value="F:serine-type endopeptidase activity"/>
    <property type="evidence" value="ECO:0007669"/>
    <property type="project" value="InterPro"/>
</dbReference>
<dbReference type="InterPro" id="IPR030400">
    <property type="entry name" value="Sedolisin_dom"/>
</dbReference>
<evidence type="ECO:0000259" key="9">
    <source>
        <dbReference type="PROSITE" id="PS51695"/>
    </source>
</evidence>
<dbReference type="InterPro" id="IPR036852">
    <property type="entry name" value="Peptidase_S8/S53_dom_sf"/>
</dbReference>
<dbReference type="EMBL" id="FOMX01000025">
    <property type="protein sequence ID" value="SFF01095.1"/>
    <property type="molecule type" value="Genomic_DNA"/>
</dbReference>
<organism evidence="10 11">
    <name type="scientific">Nannocystis exedens</name>
    <dbReference type="NCBI Taxonomy" id="54"/>
    <lineage>
        <taxon>Bacteria</taxon>
        <taxon>Pseudomonadati</taxon>
        <taxon>Myxococcota</taxon>
        <taxon>Polyangia</taxon>
        <taxon>Nannocystales</taxon>
        <taxon>Nannocystaceae</taxon>
        <taxon>Nannocystis</taxon>
    </lineage>
</organism>
<evidence type="ECO:0000313" key="11">
    <source>
        <dbReference type="Proteomes" id="UP000199400"/>
    </source>
</evidence>
<dbReference type="GO" id="GO:0046872">
    <property type="term" value="F:metal ion binding"/>
    <property type="evidence" value="ECO:0007669"/>
    <property type="project" value="UniProtKB-KW"/>
</dbReference>
<dbReference type="PANTHER" id="PTHR14218">
    <property type="entry name" value="PROTEASE S8 TRIPEPTIDYL PEPTIDASE I CLN2"/>
    <property type="match status" value="1"/>
</dbReference>
<keyword evidence="2" id="KW-0645">Protease</keyword>
<dbReference type="SUPFAM" id="SSF52743">
    <property type="entry name" value="Subtilisin-like"/>
    <property type="match status" value="1"/>
</dbReference>